<sequence length="55" mass="5824">MEATHGLSFSRIEIEKGGVVDSSQCFTNQDCIPYSPFMSCKGSNAICKDGACVCG</sequence>
<reference evidence="1 2" key="1">
    <citation type="submission" date="2019-04" db="EMBL/GenBank/DDBJ databases">
        <title>An improved genome assembly and genetic linkage map for asparagus bean, Vigna unguiculata ssp. sesquipedialis.</title>
        <authorList>
            <person name="Xia Q."/>
            <person name="Zhang R."/>
            <person name="Dong Y."/>
        </authorList>
    </citation>
    <scope>NUCLEOTIDE SEQUENCE [LARGE SCALE GENOMIC DNA]</scope>
    <source>
        <tissue evidence="1">Leaf</tissue>
    </source>
</reference>
<evidence type="ECO:0000313" key="2">
    <source>
        <dbReference type="Proteomes" id="UP000501690"/>
    </source>
</evidence>
<accession>A0A4D6LLT0</accession>
<gene>
    <name evidence="1" type="ORF">DEO72_LG4g493</name>
</gene>
<organism evidence="1 2">
    <name type="scientific">Vigna unguiculata</name>
    <name type="common">Cowpea</name>
    <dbReference type="NCBI Taxonomy" id="3917"/>
    <lineage>
        <taxon>Eukaryota</taxon>
        <taxon>Viridiplantae</taxon>
        <taxon>Streptophyta</taxon>
        <taxon>Embryophyta</taxon>
        <taxon>Tracheophyta</taxon>
        <taxon>Spermatophyta</taxon>
        <taxon>Magnoliopsida</taxon>
        <taxon>eudicotyledons</taxon>
        <taxon>Gunneridae</taxon>
        <taxon>Pentapetalae</taxon>
        <taxon>rosids</taxon>
        <taxon>fabids</taxon>
        <taxon>Fabales</taxon>
        <taxon>Fabaceae</taxon>
        <taxon>Papilionoideae</taxon>
        <taxon>50 kb inversion clade</taxon>
        <taxon>NPAAA clade</taxon>
        <taxon>indigoferoid/millettioid clade</taxon>
        <taxon>Phaseoleae</taxon>
        <taxon>Vigna</taxon>
    </lineage>
</organism>
<name>A0A4D6LLT0_VIGUN</name>
<proteinExistence type="predicted"/>
<dbReference type="EMBL" id="CP039348">
    <property type="protein sequence ID" value="QCD89547.1"/>
    <property type="molecule type" value="Genomic_DNA"/>
</dbReference>
<keyword evidence="2" id="KW-1185">Reference proteome</keyword>
<dbReference type="Proteomes" id="UP000501690">
    <property type="component" value="Linkage Group LG4"/>
</dbReference>
<protein>
    <submittedName>
        <fullName evidence="1">Uncharacterized protein</fullName>
    </submittedName>
</protein>
<evidence type="ECO:0000313" key="1">
    <source>
        <dbReference type="EMBL" id="QCD89547.1"/>
    </source>
</evidence>
<dbReference type="AlphaFoldDB" id="A0A4D6LLT0"/>